<organism evidence="1 2">
    <name type="scientific">Microbacterium testaceum (strain StLB037)</name>
    <dbReference type="NCBI Taxonomy" id="979556"/>
    <lineage>
        <taxon>Bacteria</taxon>
        <taxon>Bacillati</taxon>
        <taxon>Actinomycetota</taxon>
        <taxon>Actinomycetes</taxon>
        <taxon>Micrococcales</taxon>
        <taxon>Microbacteriaceae</taxon>
        <taxon>Microbacterium</taxon>
    </lineage>
</organism>
<dbReference type="GO" id="GO:0033194">
    <property type="term" value="P:response to hydroperoxide"/>
    <property type="evidence" value="ECO:0007669"/>
    <property type="project" value="TreeGrafter"/>
</dbReference>
<dbReference type="STRING" id="979556.MTES_0409"/>
<reference key="2">
    <citation type="submission" date="2011-02" db="EMBL/GenBank/DDBJ databases">
        <title>Genome sequence of Microbacterium testaceum StLB037.</title>
        <authorList>
            <person name="Morohoshi T."/>
            <person name="Wang W.Z."/>
            <person name="Someya N."/>
            <person name="Ikeda T."/>
        </authorList>
    </citation>
    <scope>NUCLEOTIDE SEQUENCE</scope>
    <source>
        <strain>StLB037</strain>
    </source>
</reference>
<dbReference type="EMBL" id="AP012052">
    <property type="protein sequence ID" value="BAJ73373.1"/>
    <property type="molecule type" value="Genomic_DNA"/>
</dbReference>
<dbReference type="AlphaFoldDB" id="E8NAV1"/>
<dbReference type="KEGG" id="mts:MTES_0409"/>
<sequence>MLVLLPPSETKRRGGDGPPLRLDALAMPSLRAPREAVVDALVALSADEDEAARVLKLSAKRRHEIADNAALRSSPTMPAIDRYTGVLFDALDAGSLGATARSWVAAHVAIHSAPLGPIGALDGIPTYRLAAGTSIPGLPALRRVWAGAVSAALSTLAPSFVLDLRSEAYAALGPVPADVQSSYVRVVTGGGDSPVRALNHFNKHAKGELVRSLATTAPEIHSVGDFTAWAEASGWVVREGEPGEIALVV</sequence>
<evidence type="ECO:0000313" key="1">
    <source>
        <dbReference type="EMBL" id="BAJ73373.1"/>
    </source>
</evidence>
<evidence type="ECO:0000313" key="2">
    <source>
        <dbReference type="Proteomes" id="UP000008975"/>
    </source>
</evidence>
<accession>E8NAV1</accession>
<dbReference type="RefSeq" id="WP_013583500.1">
    <property type="nucleotide sequence ID" value="NC_015125.1"/>
</dbReference>
<dbReference type="GO" id="GO:0005829">
    <property type="term" value="C:cytosol"/>
    <property type="evidence" value="ECO:0007669"/>
    <property type="project" value="TreeGrafter"/>
</dbReference>
<dbReference type="InterPro" id="IPR005583">
    <property type="entry name" value="YaaA"/>
</dbReference>
<dbReference type="PANTHER" id="PTHR30283:SF4">
    <property type="entry name" value="PEROXIDE STRESS RESISTANCE PROTEIN YAAA"/>
    <property type="match status" value="1"/>
</dbReference>
<gene>
    <name evidence="1" type="ordered locus">MTES_0409</name>
</gene>
<protein>
    <submittedName>
        <fullName evidence="1">Uncharacterized protein conserved in bacteria</fullName>
    </submittedName>
</protein>
<proteinExistence type="predicted"/>
<dbReference type="PANTHER" id="PTHR30283">
    <property type="entry name" value="PEROXIDE STRESS RESPONSE PROTEIN YAAA"/>
    <property type="match status" value="1"/>
</dbReference>
<reference evidence="1 2" key="1">
    <citation type="journal article" date="2011" name="J. Bacteriol.">
        <title>Genome sequence of Microbacterium testaceum StLB037, an N-acylhomoserine lactone-degrading bacterium isolated from potato leaves.</title>
        <authorList>
            <person name="Morohoshi T."/>
            <person name="Wang W.-Z."/>
            <person name="Someya N."/>
            <person name="Ikeda T."/>
        </authorList>
    </citation>
    <scope>NUCLEOTIDE SEQUENCE [LARGE SCALE GENOMIC DNA]</scope>
    <source>
        <strain evidence="1 2">StLB037</strain>
    </source>
</reference>
<dbReference type="eggNOG" id="COG3022">
    <property type="taxonomic scope" value="Bacteria"/>
</dbReference>
<dbReference type="Pfam" id="PF03883">
    <property type="entry name" value="H2O2_YaaD"/>
    <property type="match status" value="1"/>
</dbReference>
<dbReference type="HOGENOM" id="CLU_071581_0_0_11"/>
<dbReference type="Proteomes" id="UP000008975">
    <property type="component" value="Chromosome"/>
</dbReference>
<name>E8NAV1_MICTS</name>
<dbReference type="OrthoDB" id="3210767at2"/>